<gene>
    <name evidence="14" type="ORF">HMPREF3216_01167</name>
</gene>
<dbReference type="Pfam" id="PF00005">
    <property type="entry name" value="ABC_tran"/>
    <property type="match status" value="1"/>
</dbReference>
<evidence type="ECO:0000256" key="8">
    <source>
        <dbReference type="ARBA" id="ARBA00055053"/>
    </source>
</evidence>
<feature type="transmembrane region" description="Helical" evidence="11">
    <location>
        <begin position="72"/>
        <end position="93"/>
    </location>
</feature>
<dbReference type="InterPro" id="IPR011527">
    <property type="entry name" value="ABC1_TM_dom"/>
</dbReference>
<feature type="transmembrane region" description="Helical" evidence="11">
    <location>
        <begin position="151"/>
        <end position="171"/>
    </location>
</feature>
<feature type="domain" description="ABC transmembrane type-1" evidence="13">
    <location>
        <begin position="39"/>
        <end position="319"/>
    </location>
</feature>
<evidence type="ECO:0000313" key="14">
    <source>
        <dbReference type="EMBL" id="KXA17448.1"/>
    </source>
</evidence>
<dbReference type="InterPro" id="IPR036640">
    <property type="entry name" value="ABC1_TM_sf"/>
</dbReference>
<evidence type="ECO:0000256" key="3">
    <source>
        <dbReference type="ARBA" id="ARBA00022692"/>
    </source>
</evidence>
<dbReference type="GO" id="GO:0015421">
    <property type="term" value="F:ABC-type oligopeptide transporter activity"/>
    <property type="evidence" value="ECO:0007669"/>
    <property type="project" value="TreeGrafter"/>
</dbReference>
<dbReference type="OrthoDB" id="9806127at2"/>
<dbReference type="PROSITE" id="PS50929">
    <property type="entry name" value="ABC_TM1F"/>
    <property type="match status" value="1"/>
</dbReference>
<dbReference type="GO" id="GO:0016887">
    <property type="term" value="F:ATP hydrolysis activity"/>
    <property type="evidence" value="ECO:0007669"/>
    <property type="project" value="InterPro"/>
</dbReference>
<evidence type="ECO:0000256" key="2">
    <source>
        <dbReference type="ARBA" id="ARBA00022448"/>
    </source>
</evidence>
<comment type="caution">
    <text evidence="14">The sequence shown here is derived from an EMBL/GenBank/DDBJ whole genome shotgun (WGS) entry which is preliminary data.</text>
</comment>
<evidence type="ECO:0000256" key="9">
    <source>
        <dbReference type="ARBA" id="ARBA00061644"/>
    </source>
</evidence>
<keyword evidence="6 11" id="KW-1133">Transmembrane helix</keyword>
<evidence type="ECO:0000259" key="12">
    <source>
        <dbReference type="PROSITE" id="PS50893"/>
    </source>
</evidence>
<dbReference type="EMBL" id="LRQA01000056">
    <property type="protein sequence ID" value="KXA17448.1"/>
    <property type="molecule type" value="Genomic_DNA"/>
</dbReference>
<proteinExistence type="inferred from homology"/>
<dbReference type="Gene3D" id="1.20.1560.10">
    <property type="entry name" value="ABC transporter type 1, transmembrane domain"/>
    <property type="match status" value="1"/>
</dbReference>
<dbReference type="AlphaFoldDB" id="A0A133NMD0"/>
<keyword evidence="4" id="KW-0547">Nucleotide-binding</keyword>
<dbReference type="InterPro" id="IPR003439">
    <property type="entry name" value="ABC_transporter-like_ATP-bd"/>
</dbReference>
<evidence type="ECO:0000259" key="13">
    <source>
        <dbReference type="PROSITE" id="PS50929"/>
    </source>
</evidence>
<evidence type="ECO:0000256" key="6">
    <source>
        <dbReference type="ARBA" id="ARBA00022989"/>
    </source>
</evidence>
<name>A0A133NMD0_GARVA</name>
<dbReference type="PANTHER" id="PTHR43394:SF1">
    <property type="entry name" value="ATP-BINDING CASSETTE SUB-FAMILY B MEMBER 10, MITOCHONDRIAL"/>
    <property type="match status" value="1"/>
</dbReference>
<comment type="similarity">
    <text evidence="9">Belongs to the ABC transporter superfamily. Lipid exporter (TC 3.A.1.106) family.</text>
</comment>
<feature type="transmembrane region" description="Helical" evidence="11">
    <location>
        <begin position="177"/>
        <end position="197"/>
    </location>
</feature>
<dbReference type="PATRIC" id="fig|2702.99.peg.1139"/>
<keyword evidence="5 14" id="KW-0067">ATP-binding</keyword>
<sequence>MAQRNTYREDESQEEHVNLHELMRVRKYIKPYVWQLVKIVLVVISGSCIMTVTPMITKTLIDVVLPNKNVSYLYALIALFGVLIVLYELGLAYRTLAITRLGQMVIKDMRRDIFTHVQSLSFDYFDSRPHGKILIRIVNYINTLSDTLSSGLINVFSDVFVLIITLIAMFAMDWRMALWSLVLFPVFIIWTRTLQILQRKASKKLSNKQSNLNAYLHESIAGVKTTQTFARESEQYATFQEQQSGVRKAWMQNVRVQMLLWPGASIIESAAIALLYYVGITNASSMNISTGTLIAFVWYSSTFWEPVVNIGNFYTQLVTCSVYLERIFETLSIKPNIVDKPDAKELPKIKGKVDVNDVVFRYEEGGKPILNLVDLHVKPGTTVALVGPTGAGKTTLVSLLSRFYDVSEGSITIDGYDVRSITLASLRKQMGVMLQDSFIFSGTVKENIRYGKLDATDEEIEAAARVVHAHEFIEELPNGYDTKIEERGATLSAGQRQLISFARVLLADPRILILDEATSNIDTRTEEALQAGLAQLLKNRTSFVIAHRLSTIENADLICVIDHGQIVERGSHEQLMAQKGAYYRLVESQYAAISAAIG</sequence>
<dbReference type="CDD" id="cd18545">
    <property type="entry name" value="ABC_6TM_YknV_like"/>
    <property type="match status" value="1"/>
</dbReference>
<feature type="domain" description="ABC transporter" evidence="12">
    <location>
        <begin position="353"/>
        <end position="588"/>
    </location>
</feature>
<dbReference type="InterPro" id="IPR003593">
    <property type="entry name" value="AAA+_ATPase"/>
</dbReference>
<feature type="transmembrane region" description="Helical" evidence="11">
    <location>
        <begin position="258"/>
        <end position="279"/>
    </location>
</feature>
<dbReference type="Gene3D" id="3.40.50.300">
    <property type="entry name" value="P-loop containing nucleotide triphosphate hydrolases"/>
    <property type="match status" value="1"/>
</dbReference>
<dbReference type="Proteomes" id="UP000070558">
    <property type="component" value="Unassembled WGS sequence"/>
</dbReference>
<dbReference type="GO" id="GO:0005886">
    <property type="term" value="C:plasma membrane"/>
    <property type="evidence" value="ECO:0007669"/>
    <property type="project" value="UniProtKB-SubCell"/>
</dbReference>
<dbReference type="GO" id="GO:0005524">
    <property type="term" value="F:ATP binding"/>
    <property type="evidence" value="ECO:0007669"/>
    <property type="project" value="UniProtKB-KW"/>
</dbReference>
<evidence type="ECO:0000256" key="1">
    <source>
        <dbReference type="ARBA" id="ARBA00004651"/>
    </source>
</evidence>
<evidence type="ECO:0000256" key="11">
    <source>
        <dbReference type="SAM" id="Phobius"/>
    </source>
</evidence>
<keyword evidence="2" id="KW-0813">Transport</keyword>
<evidence type="ECO:0000256" key="7">
    <source>
        <dbReference type="ARBA" id="ARBA00023136"/>
    </source>
</evidence>
<dbReference type="FunFam" id="3.40.50.300:FF:000287">
    <property type="entry name" value="Multidrug ABC transporter ATP-binding protein"/>
    <property type="match status" value="1"/>
</dbReference>
<evidence type="ECO:0000256" key="5">
    <source>
        <dbReference type="ARBA" id="ARBA00022840"/>
    </source>
</evidence>
<keyword evidence="7 11" id="KW-0472">Membrane</keyword>
<comment type="subcellular location">
    <subcellularLocation>
        <location evidence="1">Cell membrane</location>
        <topology evidence="1">Multi-pass membrane protein</topology>
    </subcellularLocation>
</comment>
<keyword evidence="3 11" id="KW-0812">Transmembrane</keyword>
<dbReference type="InterPro" id="IPR017871">
    <property type="entry name" value="ABC_transporter-like_CS"/>
</dbReference>
<dbReference type="CDD" id="cd03251">
    <property type="entry name" value="ABCC_MsbA"/>
    <property type="match status" value="1"/>
</dbReference>
<dbReference type="Pfam" id="PF00664">
    <property type="entry name" value="ABC_membrane"/>
    <property type="match status" value="1"/>
</dbReference>
<feature type="transmembrane region" description="Helical" evidence="11">
    <location>
        <begin position="32"/>
        <end position="52"/>
    </location>
</feature>
<dbReference type="SUPFAM" id="SSF90123">
    <property type="entry name" value="ABC transporter transmembrane region"/>
    <property type="match status" value="1"/>
</dbReference>
<dbReference type="PANTHER" id="PTHR43394">
    <property type="entry name" value="ATP-DEPENDENT PERMEASE MDL1, MITOCHONDRIAL"/>
    <property type="match status" value="1"/>
</dbReference>
<reference evidence="14 15" key="1">
    <citation type="submission" date="2016-01" db="EMBL/GenBank/DDBJ databases">
        <authorList>
            <person name="Oliw E.H."/>
        </authorList>
    </citation>
    <scope>NUCLEOTIDE SEQUENCE [LARGE SCALE GENOMIC DNA]</scope>
    <source>
        <strain evidence="14 15">GED7760B</strain>
    </source>
</reference>
<dbReference type="RefSeq" id="WP_060787256.1">
    <property type="nucleotide sequence ID" value="NZ_KQ956824.1"/>
</dbReference>
<dbReference type="SMART" id="SM00382">
    <property type="entry name" value="AAA"/>
    <property type="match status" value="1"/>
</dbReference>
<dbReference type="InterPro" id="IPR027417">
    <property type="entry name" value="P-loop_NTPase"/>
</dbReference>
<protein>
    <recommendedName>
        <fullName evidence="10">Fatty acid ABC transporter ATP-binding/permease protein</fullName>
    </recommendedName>
</protein>
<dbReference type="InterPro" id="IPR039421">
    <property type="entry name" value="Type_1_exporter"/>
</dbReference>
<dbReference type="PROSITE" id="PS00211">
    <property type="entry name" value="ABC_TRANSPORTER_1"/>
    <property type="match status" value="1"/>
</dbReference>
<evidence type="ECO:0000313" key="15">
    <source>
        <dbReference type="Proteomes" id="UP000070558"/>
    </source>
</evidence>
<evidence type="ECO:0000256" key="4">
    <source>
        <dbReference type="ARBA" id="ARBA00022741"/>
    </source>
</evidence>
<dbReference type="PROSITE" id="PS50893">
    <property type="entry name" value="ABC_TRANSPORTER_2"/>
    <property type="match status" value="1"/>
</dbReference>
<dbReference type="SUPFAM" id="SSF52540">
    <property type="entry name" value="P-loop containing nucleoside triphosphate hydrolases"/>
    <property type="match status" value="1"/>
</dbReference>
<comment type="function">
    <text evidence="8">ABC transporter involved in fatty acid import. Transmembrane domains (TMD) form a pore in the membrane and the ATP-binding domain (NBD) is responsible for energy generation.</text>
</comment>
<accession>A0A133NMD0</accession>
<evidence type="ECO:0000256" key="10">
    <source>
        <dbReference type="ARBA" id="ARBA00071747"/>
    </source>
</evidence>
<organism evidence="14 15">
    <name type="scientific">Gardnerella vaginalis</name>
    <dbReference type="NCBI Taxonomy" id="2702"/>
    <lineage>
        <taxon>Bacteria</taxon>
        <taxon>Bacillati</taxon>
        <taxon>Actinomycetota</taxon>
        <taxon>Actinomycetes</taxon>
        <taxon>Bifidobacteriales</taxon>
        <taxon>Bifidobacteriaceae</taxon>
        <taxon>Gardnerella</taxon>
    </lineage>
</organism>